<dbReference type="InterPro" id="IPR029063">
    <property type="entry name" value="SAM-dependent_MTases_sf"/>
</dbReference>
<organism evidence="5 6">
    <name type="scientific">Segniliparus rugosus (strain ATCC BAA-974 / DSM 45345 / CCUG 50838 / CIP 108380 / JCM 13579 / CDC 945)</name>
    <dbReference type="NCBI Taxonomy" id="679197"/>
    <lineage>
        <taxon>Bacteria</taxon>
        <taxon>Bacillati</taxon>
        <taxon>Actinomycetota</taxon>
        <taxon>Actinomycetes</taxon>
        <taxon>Mycobacteriales</taxon>
        <taxon>Segniliparaceae</taxon>
        <taxon>Segniliparus</taxon>
    </lineage>
</organism>
<keyword evidence="6" id="KW-1185">Reference proteome</keyword>
<accession>E5XQF3</accession>
<dbReference type="STRING" id="679197.HMPREF9336_01725"/>
<evidence type="ECO:0000313" key="6">
    <source>
        <dbReference type="Proteomes" id="UP000004816"/>
    </source>
</evidence>
<evidence type="ECO:0000256" key="2">
    <source>
        <dbReference type="ARBA" id="ARBA00022679"/>
    </source>
</evidence>
<dbReference type="SUPFAM" id="SSF53335">
    <property type="entry name" value="S-adenosyl-L-methionine-dependent methyltransferases"/>
    <property type="match status" value="1"/>
</dbReference>
<dbReference type="CDD" id="cd02440">
    <property type="entry name" value="AdoMet_MTases"/>
    <property type="match status" value="1"/>
</dbReference>
<feature type="domain" description="Methyltransferase" evidence="4">
    <location>
        <begin position="47"/>
        <end position="141"/>
    </location>
</feature>
<name>E5XQF3_SEGRC</name>
<dbReference type="HOGENOM" id="CLU_056435_4_3_11"/>
<dbReference type="RefSeq" id="WP_007469448.1">
    <property type="nucleotide sequence ID" value="NZ_KI391953.1"/>
</dbReference>
<dbReference type="GO" id="GO:0008168">
    <property type="term" value="F:methyltransferase activity"/>
    <property type="evidence" value="ECO:0007669"/>
    <property type="project" value="UniProtKB-KW"/>
</dbReference>
<dbReference type="Pfam" id="PF13649">
    <property type="entry name" value="Methyltransf_25"/>
    <property type="match status" value="1"/>
</dbReference>
<dbReference type="Proteomes" id="UP000004816">
    <property type="component" value="Unassembled WGS sequence"/>
</dbReference>
<dbReference type="AlphaFoldDB" id="E5XQF3"/>
<keyword evidence="1" id="KW-0489">Methyltransferase</keyword>
<keyword evidence="3" id="KW-0949">S-adenosyl-L-methionine</keyword>
<proteinExistence type="predicted"/>
<evidence type="ECO:0000256" key="1">
    <source>
        <dbReference type="ARBA" id="ARBA00022603"/>
    </source>
</evidence>
<evidence type="ECO:0000313" key="5">
    <source>
        <dbReference type="EMBL" id="EFV13436.1"/>
    </source>
</evidence>
<dbReference type="GO" id="GO:0032259">
    <property type="term" value="P:methylation"/>
    <property type="evidence" value="ECO:0007669"/>
    <property type="project" value="UniProtKB-KW"/>
</dbReference>
<dbReference type="PANTHER" id="PTHR43464:SF19">
    <property type="entry name" value="UBIQUINONE BIOSYNTHESIS O-METHYLTRANSFERASE, MITOCHONDRIAL"/>
    <property type="match status" value="1"/>
</dbReference>
<evidence type="ECO:0000259" key="4">
    <source>
        <dbReference type="Pfam" id="PF13649"/>
    </source>
</evidence>
<sequence length="200" mass="21601">MAYRQLLFRTMYLLGFTPWDGHPLPERLAELVDGDGERPALAPGRALDVGCGTGDAAIYLARRGWRVTGVDFTPKALRLARRKAASAGADIDFVHADVTKLRENGLQPGFDLIVDFGLLHGVDDKTRAGYAREVSALAAPGCTLLIVGFLPGQGKPVRGISQTDLLASLGSDWSLVGAGDGRRGPLRTQGTMRWYELRRA</sequence>
<keyword evidence="2" id="KW-0808">Transferase</keyword>
<dbReference type="PANTHER" id="PTHR43464">
    <property type="entry name" value="METHYLTRANSFERASE"/>
    <property type="match status" value="1"/>
</dbReference>
<reference evidence="5 6" key="1">
    <citation type="journal article" date="2011" name="Stand. Genomic Sci.">
        <title>High quality draft genome sequence of Segniliparus rugosus CDC 945(T)= (ATCC BAA-974(T)).</title>
        <authorList>
            <person name="Earl A.M."/>
            <person name="Desjardins C.A."/>
            <person name="Fitzgerald M.G."/>
            <person name="Arachchi H.M."/>
            <person name="Zeng Q."/>
            <person name="Mehta T."/>
            <person name="Griggs A."/>
            <person name="Birren B.W."/>
            <person name="Toney N.C."/>
            <person name="Carr J."/>
            <person name="Posey J."/>
            <person name="Butler W.R."/>
        </authorList>
    </citation>
    <scope>NUCLEOTIDE SEQUENCE [LARGE SCALE GENOMIC DNA]</scope>
    <source>
        <strain evidence="6">ATCC BAA-974 / DSM 45345 / CCUG 50838 / CIP 108380 / JCM 13579 / CDC 945</strain>
    </source>
</reference>
<dbReference type="InterPro" id="IPR041698">
    <property type="entry name" value="Methyltransf_25"/>
</dbReference>
<dbReference type="EMBL" id="ACZI02000002">
    <property type="protein sequence ID" value="EFV13436.1"/>
    <property type="molecule type" value="Genomic_DNA"/>
</dbReference>
<dbReference type="Gene3D" id="3.40.50.150">
    <property type="entry name" value="Vaccinia Virus protein VP39"/>
    <property type="match status" value="1"/>
</dbReference>
<comment type="caution">
    <text evidence="5">The sequence shown here is derived from an EMBL/GenBank/DDBJ whole genome shotgun (WGS) entry which is preliminary data.</text>
</comment>
<dbReference type="eggNOG" id="COG0500">
    <property type="taxonomic scope" value="Bacteria"/>
</dbReference>
<dbReference type="OrthoDB" id="9786503at2"/>
<protein>
    <recommendedName>
        <fullName evidence="4">Methyltransferase domain-containing protein</fullName>
    </recommendedName>
</protein>
<evidence type="ECO:0000256" key="3">
    <source>
        <dbReference type="ARBA" id="ARBA00022691"/>
    </source>
</evidence>
<gene>
    <name evidence="5" type="ORF">HMPREF9336_01725</name>
</gene>